<accession>W2RQP2</accession>
<dbReference type="PROSITE" id="PS51186">
    <property type="entry name" value="GNAT"/>
    <property type="match status" value="1"/>
</dbReference>
<dbReference type="GeneID" id="19974996"/>
<dbReference type="eggNOG" id="ENOG502SQMB">
    <property type="taxonomic scope" value="Eukaryota"/>
</dbReference>
<dbReference type="AlphaFoldDB" id="W2RQP2"/>
<gene>
    <name evidence="2" type="ORF">HMPREF1541_07657</name>
</gene>
<dbReference type="Gene3D" id="3.40.630.30">
    <property type="match status" value="1"/>
</dbReference>
<sequence>MSSYQSQTPSTPPLHLTIRSARLIDHWAIARLNTRAFFEDILFGKTIHPQRYQYPNDSNQYWLSRNLVSHFDYAHVFLLACLRDEQGREKIVGQAHWSRIGLNDDENRRTGWGLRWWDPRQVLKPLVSQLIRLANLFWTNRAADPEREGIVERSYGYIDHVWDPVKSRCPSLYLESMAVDPQWQGRGIGKLLVQRGISMAEKEGISASVISADGKEGFYQKCGFETGPVGRSGEGQGNPLFEVPGGLVFFHDAPGGKLDPREQTKEVAEVMAQLKKDMEHGWSSIWLKERDEGS</sequence>
<dbReference type="PANTHER" id="PTHR42791">
    <property type="entry name" value="GNAT FAMILY ACETYLTRANSFERASE"/>
    <property type="match status" value="1"/>
</dbReference>
<dbReference type="STRING" id="1220924.W2RQP2"/>
<dbReference type="InParanoid" id="W2RQP2"/>
<dbReference type="InterPro" id="IPR052523">
    <property type="entry name" value="Trichothecene_AcTrans"/>
</dbReference>
<dbReference type="InterPro" id="IPR000182">
    <property type="entry name" value="GNAT_dom"/>
</dbReference>
<evidence type="ECO:0000313" key="3">
    <source>
        <dbReference type="Proteomes" id="UP000030752"/>
    </source>
</evidence>
<organism evidence="2 3">
    <name type="scientific">Cyphellophora europaea (strain CBS 101466)</name>
    <name type="common">Phialophora europaea</name>
    <dbReference type="NCBI Taxonomy" id="1220924"/>
    <lineage>
        <taxon>Eukaryota</taxon>
        <taxon>Fungi</taxon>
        <taxon>Dikarya</taxon>
        <taxon>Ascomycota</taxon>
        <taxon>Pezizomycotina</taxon>
        <taxon>Eurotiomycetes</taxon>
        <taxon>Chaetothyriomycetidae</taxon>
        <taxon>Chaetothyriales</taxon>
        <taxon>Cyphellophoraceae</taxon>
        <taxon>Cyphellophora</taxon>
    </lineage>
</organism>
<dbReference type="PANTHER" id="PTHR42791:SF16">
    <property type="entry name" value="N-ACETYLTRANSFERASE DOMAIN-CONTAINING PROTEIN"/>
    <property type="match status" value="1"/>
</dbReference>
<keyword evidence="3" id="KW-1185">Reference proteome</keyword>
<dbReference type="HOGENOM" id="CLU_060131_3_1_1"/>
<dbReference type="InterPro" id="IPR016181">
    <property type="entry name" value="Acyl_CoA_acyltransferase"/>
</dbReference>
<protein>
    <recommendedName>
        <fullName evidence="1">N-acetyltransferase domain-containing protein</fullName>
    </recommendedName>
</protein>
<dbReference type="SUPFAM" id="SSF55729">
    <property type="entry name" value="Acyl-CoA N-acyltransferases (Nat)"/>
    <property type="match status" value="1"/>
</dbReference>
<dbReference type="CDD" id="cd04301">
    <property type="entry name" value="NAT_SF"/>
    <property type="match status" value="1"/>
</dbReference>
<dbReference type="RefSeq" id="XP_008720203.1">
    <property type="nucleotide sequence ID" value="XM_008721981.1"/>
</dbReference>
<feature type="domain" description="N-acetyltransferase" evidence="1">
    <location>
        <begin position="109"/>
        <end position="254"/>
    </location>
</feature>
<dbReference type="OrthoDB" id="2744543at2759"/>
<name>W2RQP2_CYPE1</name>
<dbReference type="Pfam" id="PF13508">
    <property type="entry name" value="Acetyltransf_7"/>
    <property type="match status" value="1"/>
</dbReference>
<reference evidence="2 3" key="1">
    <citation type="submission" date="2013-03" db="EMBL/GenBank/DDBJ databases">
        <title>The Genome Sequence of Phialophora europaea CBS 101466.</title>
        <authorList>
            <consortium name="The Broad Institute Genomics Platform"/>
            <person name="Cuomo C."/>
            <person name="de Hoog S."/>
            <person name="Gorbushina A."/>
            <person name="Walker B."/>
            <person name="Young S.K."/>
            <person name="Zeng Q."/>
            <person name="Gargeya S."/>
            <person name="Fitzgerald M."/>
            <person name="Haas B."/>
            <person name="Abouelleil A."/>
            <person name="Allen A.W."/>
            <person name="Alvarado L."/>
            <person name="Arachchi H.M."/>
            <person name="Berlin A.M."/>
            <person name="Chapman S.B."/>
            <person name="Gainer-Dewar J."/>
            <person name="Goldberg J."/>
            <person name="Griggs A."/>
            <person name="Gujja S."/>
            <person name="Hansen M."/>
            <person name="Howarth C."/>
            <person name="Imamovic A."/>
            <person name="Ireland A."/>
            <person name="Larimer J."/>
            <person name="McCowan C."/>
            <person name="Murphy C."/>
            <person name="Pearson M."/>
            <person name="Poon T.W."/>
            <person name="Priest M."/>
            <person name="Roberts A."/>
            <person name="Saif S."/>
            <person name="Shea T."/>
            <person name="Sisk P."/>
            <person name="Sykes S."/>
            <person name="Wortman J."/>
            <person name="Nusbaum C."/>
            <person name="Birren B."/>
        </authorList>
    </citation>
    <scope>NUCLEOTIDE SEQUENCE [LARGE SCALE GENOMIC DNA]</scope>
    <source>
        <strain evidence="2 3">CBS 101466</strain>
    </source>
</reference>
<dbReference type="Proteomes" id="UP000030752">
    <property type="component" value="Unassembled WGS sequence"/>
</dbReference>
<dbReference type="EMBL" id="KB822723">
    <property type="protein sequence ID" value="ETN38034.1"/>
    <property type="molecule type" value="Genomic_DNA"/>
</dbReference>
<dbReference type="GO" id="GO:0016747">
    <property type="term" value="F:acyltransferase activity, transferring groups other than amino-acyl groups"/>
    <property type="evidence" value="ECO:0007669"/>
    <property type="project" value="InterPro"/>
</dbReference>
<proteinExistence type="predicted"/>
<dbReference type="VEuPathDB" id="FungiDB:HMPREF1541_07657"/>
<evidence type="ECO:0000313" key="2">
    <source>
        <dbReference type="EMBL" id="ETN38034.1"/>
    </source>
</evidence>
<evidence type="ECO:0000259" key="1">
    <source>
        <dbReference type="PROSITE" id="PS51186"/>
    </source>
</evidence>